<dbReference type="InterPro" id="IPR003779">
    <property type="entry name" value="CMD-like"/>
</dbReference>
<comment type="caution">
    <text evidence="2">The sequence shown here is derived from an EMBL/GenBank/DDBJ whole genome shotgun (WGS) entry which is preliminary data.</text>
</comment>
<dbReference type="GO" id="GO:0051920">
    <property type="term" value="F:peroxiredoxin activity"/>
    <property type="evidence" value="ECO:0007669"/>
    <property type="project" value="InterPro"/>
</dbReference>
<dbReference type="Proteomes" id="UP000605992">
    <property type="component" value="Unassembled WGS sequence"/>
</dbReference>
<name>A0A8J3V438_9ACTN</name>
<dbReference type="AlphaFoldDB" id="A0A8J3V438"/>
<accession>A0A8J3V438</accession>
<dbReference type="SUPFAM" id="SSF69118">
    <property type="entry name" value="AhpD-like"/>
    <property type="match status" value="1"/>
</dbReference>
<dbReference type="RefSeq" id="WP_203944867.1">
    <property type="nucleotide sequence ID" value="NZ_BOOR01000019.1"/>
</dbReference>
<sequence>MSDNIDDLDRRARTLEFGTAVEHMFAEVWSGEALSTRDRRLLLLGLLVEQGLAEETAAQLDAALRTGELTPSELREIVIFVTHYAGSARGARLNAQVEDLITRFMAA</sequence>
<organism evidence="2 3">
    <name type="scientific">Planotetraspora thailandica</name>
    <dbReference type="NCBI Taxonomy" id="487172"/>
    <lineage>
        <taxon>Bacteria</taxon>
        <taxon>Bacillati</taxon>
        <taxon>Actinomycetota</taxon>
        <taxon>Actinomycetes</taxon>
        <taxon>Streptosporangiales</taxon>
        <taxon>Streptosporangiaceae</taxon>
        <taxon>Planotetraspora</taxon>
    </lineage>
</organism>
<dbReference type="Gene3D" id="1.20.1290.10">
    <property type="entry name" value="AhpD-like"/>
    <property type="match status" value="1"/>
</dbReference>
<gene>
    <name evidence="2" type="ORF">Pth03_30350</name>
</gene>
<evidence type="ECO:0000313" key="3">
    <source>
        <dbReference type="Proteomes" id="UP000605992"/>
    </source>
</evidence>
<proteinExistence type="predicted"/>
<dbReference type="InterPro" id="IPR052512">
    <property type="entry name" value="4CMD/NDH-1_regulator"/>
</dbReference>
<dbReference type="Pfam" id="PF02627">
    <property type="entry name" value="CMD"/>
    <property type="match status" value="1"/>
</dbReference>
<evidence type="ECO:0000259" key="1">
    <source>
        <dbReference type="Pfam" id="PF02627"/>
    </source>
</evidence>
<reference evidence="2" key="1">
    <citation type="submission" date="2021-01" db="EMBL/GenBank/DDBJ databases">
        <title>Whole genome shotgun sequence of Planotetraspora thailandica NBRC 104271.</title>
        <authorList>
            <person name="Komaki H."/>
            <person name="Tamura T."/>
        </authorList>
    </citation>
    <scope>NUCLEOTIDE SEQUENCE</scope>
    <source>
        <strain evidence="2">NBRC 104271</strain>
    </source>
</reference>
<dbReference type="InterPro" id="IPR029032">
    <property type="entry name" value="AhpD-like"/>
</dbReference>
<keyword evidence="3" id="KW-1185">Reference proteome</keyword>
<dbReference type="PANTHER" id="PTHR33570">
    <property type="entry name" value="4-CARBOXYMUCONOLACTONE DECARBOXYLASE FAMILY PROTEIN"/>
    <property type="match status" value="1"/>
</dbReference>
<dbReference type="PANTHER" id="PTHR33570:SF2">
    <property type="entry name" value="CARBOXYMUCONOLACTONE DECARBOXYLASE-LIKE DOMAIN-CONTAINING PROTEIN"/>
    <property type="match status" value="1"/>
</dbReference>
<dbReference type="EMBL" id="BOOR01000019">
    <property type="protein sequence ID" value="GII54646.1"/>
    <property type="molecule type" value="Genomic_DNA"/>
</dbReference>
<evidence type="ECO:0000313" key="2">
    <source>
        <dbReference type="EMBL" id="GII54646.1"/>
    </source>
</evidence>
<feature type="domain" description="Carboxymuconolactone decarboxylase-like" evidence="1">
    <location>
        <begin position="21"/>
        <end position="89"/>
    </location>
</feature>
<protein>
    <recommendedName>
        <fullName evidence="1">Carboxymuconolactone decarboxylase-like domain-containing protein</fullName>
    </recommendedName>
</protein>